<sequence>MSTVDTVSAVGVNGLLSIFISLLCIGLSWWALQNLKLDLLIRYPKSAAGKLLHLLLSIVLGHFVSNFLLDYIRWTQSIRFMF</sequence>
<keyword evidence="3" id="KW-1185">Reference proteome</keyword>
<feature type="transmembrane region" description="Helical" evidence="1">
    <location>
        <begin position="12"/>
        <end position="31"/>
    </location>
</feature>
<accession>A0AAX3M1I4</accession>
<dbReference type="RefSeq" id="WP_204826282.1">
    <property type="nucleotide sequence ID" value="NZ_CP117416.1"/>
</dbReference>
<keyword evidence="1" id="KW-0472">Membrane</keyword>
<keyword evidence="1" id="KW-1133">Transmembrane helix</keyword>
<dbReference type="KEGG" id="pka:PQ456_19985"/>
<dbReference type="EMBL" id="CP117416">
    <property type="protein sequence ID" value="WCT55401.1"/>
    <property type="molecule type" value="Genomic_DNA"/>
</dbReference>
<feature type="transmembrane region" description="Helical" evidence="1">
    <location>
        <begin position="51"/>
        <end position="72"/>
    </location>
</feature>
<proteinExistence type="predicted"/>
<dbReference type="AlphaFoldDB" id="A0AAX3M1I4"/>
<keyword evidence="1" id="KW-0812">Transmembrane</keyword>
<organism evidence="2 3">
    <name type="scientific">Paenibacillus kyungheensis</name>
    <dbReference type="NCBI Taxonomy" id="1452732"/>
    <lineage>
        <taxon>Bacteria</taxon>
        <taxon>Bacillati</taxon>
        <taxon>Bacillota</taxon>
        <taxon>Bacilli</taxon>
        <taxon>Bacillales</taxon>
        <taxon>Paenibacillaceae</taxon>
        <taxon>Paenibacillus</taxon>
    </lineage>
</organism>
<reference evidence="2 3" key="1">
    <citation type="submission" date="2023-02" db="EMBL/GenBank/DDBJ databases">
        <title>Genome sequence of Paenibacillus kyungheensis KACC 18744.</title>
        <authorList>
            <person name="Kim S."/>
            <person name="Heo J."/>
            <person name="Kwon S.-W."/>
        </authorList>
    </citation>
    <scope>NUCLEOTIDE SEQUENCE [LARGE SCALE GENOMIC DNA]</scope>
    <source>
        <strain evidence="2 3">KACC 18744</strain>
    </source>
</reference>
<name>A0AAX3M1I4_9BACL</name>
<dbReference type="Proteomes" id="UP001220509">
    <property type="component" value="Chromosome"/>
</dbReference>
<dbReference type="NCBIfam" id="TIGR02327">
    <property type="entry name" value="int_mem_ywzB"/>
    <property type="match status" value="1"/>
</dbReference>
<dbReference type="Pfam" id="PF06612">
    <property type="entry name" value="DUF1146"/>
    <property type="match status" value="1"/>
</dbReference>
<evidence type="ECO:0000313" key="3">
    <source>
        <dbReference type="Proteomes" id="UP001220509"/>
    </source>
</evidence>
<gene>
    <name evidence="2" type="ORF">PQ456_19985</name>
</gene>
<dbReference type="InterPro" id="IPR009526">
    <property type="entry name" value="DUF1146"/>
</dbReference>
<evidence type="ECO:0000313" key="2">
    <source>
        <dbReference type="EMBL" id="WCT55401.1"/>
    </source>
</evidence>
<evidence type="ECO:0000256" key="1">
    <source>
        <dbReference type="SAM" id="Phobius"/>
    </source>
</evidence>
<protein>
    <submittedName>
        <fullName evidence="2">DUF1146 family protein</fullName>
    </submittedName>
</protein>